<name>A0A238UQD2_9ACTN</name>
<keyword evidence="3 5" id="KW-1133">Transmembrane helix</keyword>
<feature type="domain" description="Major facilitator superfamily (MFS) profile" evidence="6">
    <location>
        <begin position="19"/>
        <end position="405"/>
    </location>
</feature>
<keyword evidence="2 5" id="KW-0812">Transmembrane</keyword>
<feature type="transmembrane region" description="Helical" evidence="5">
    <location>
        <begin position="353"/>
        <end position="374"/>
    </location>
</feature>
<dbReference type="EMBL" id="FZNO01000001">
    <property type="protein sequence ID" value="SNR23857.1"/>
    <property type="molecule type" value="Genomic_DNA"/>
</dbReference>
<organism evidence="7 8">
    <name type="scientific">Blastococcus mobilis</name>
    <dbReference type="NCBI Taxonomy" id="1938746"/>
    <lineage>
        <taxon>Bacteria</taxon>
        <taxon>Bacillati</taxon>
        <taxon>Actinomycetota</taxon>
        <taxon>Actinomycetes</taxon>
        <taxon>Geodermatophilales</taxon>
        <taxon>Geodermatophilaceae</taxon>
        <taxon>Blastococcus</taxon>
    </lineage>
</organism>
<evidence type="ECO:0000256" key="3">
    <source>
        <dbReference type="ARBA" id="ARBA00022989"/>
    </source>
</evidence>
<evidence type="ECO:0000259" key="6">
    <source>
        <dbReference type="PROSITE" id="PS50850"/>
    </source>
</evidence>
<dbReference type="OrthoDB" id="151222at2"/>
<dbReference type="GO" id="GO:0005886">
    <property type="term" value="C:plasma membrane"/>
    <property type="evidence" value="ECO:0007669"/>
    <property type="project" value="UniProtKB-SubCell"/>
</dbReference>
<evidence type="ECO:0000313" key="8">
    <source>
        <dbReference type="Proteomes" id="UP000198403"/>
    </source>
</evidence>
<feature type="transmembrane region" description="Helical" evidence="5">
    <location>
        <begin position="380"/>
        <end position="402"/>
    </location>
</feature>
<proteinExistence type="predicted"/>
<keyword evidence="8" id="KW-1185">Reference proteome</keyword>
<dbReference type="InterPro" id="IPR020846">
    <property type="entry name" value="MFS_dom"/>
</dbReference>
<dbReference type="Pfam" id="PF07690">
    <property type="entry name" value="MFS_1"/>
    <property type="match status" value="2"/>
</dbReference>
<reference evidence="7 8" key="1">
    <citation type="submission" date="2017-06" db="EMBL/GenBank/DDBJ databases">
        <authorList>
            <person name="Kim H.J."/>
            <person name="Triplett B.A."/>
        </authorList>
    </citation>
    <scope>NUCLEOTIDE SEQUENCE [LARGE SCALE GENOMIC DNA]</scope>
    <source>
        <strain evidence="7 8">DSM 44272</strain>
    </source>
</reference>
<dbReference type="SUPFAM" id="SSF103473">
    <property type="entry name" value="MFS general substrate transporter"/>
    <property type="match status" value="1"/>
</dbReference>
<accession>A0A238UQD2</accession>
<feature type="transmembrane region" description="Helical" evidence="5">
    <location>
        <begin position="83"/>
        <end position="100"/>
    </location>
</feature>
<evidence type="ECO:0000313" key="7">
    <source>
        <dbReference type="EMBL" id="SNR23857.1"/>
    </source>
</evidence>
<dbReference type="GO" id="GO:0022857">
    <property type="term" value="F:transmembrane transporter activity"/>
    <property type="evidence" value="ECO:0007669"/>
    <property type="project" value="InterPro"/>
</dbReference>
<dbReference type="AlphaFoldDB" id="A0A238UQD2"/>
<dbReference type="Gene3D" id="1.20.1250.20">
    <property type="entry name" value="MFS general substrate transporter like domains"/>
    <property type="match status" value="2"/>
</dbReference>
<dbReference type="PANTHER" id="PTHR23514">
    <property type="entry name" value="BYPASS OF STOP CODON PROTEIN 6"/>
    <property type="match status" value="1"/>
</dbReference>
<dbReference type="InterPro" id="IPR011701">
    <property type="entry name" value="MFS"/>
</dbReference>
<feature type="transmembrane region" description="Helical" evidence="5">
    <location>
        <begin position="50"/>
        <end position="71"/>
    </location>
</feature>
<feature type="transmembrane region" description="Helical" evidence="5">
    <location>
        <begin position="147"/>
        <end position="169"/>
    </location>
</feature>
<dbReference type="PANTHER" id="PTHR23514:SF13">
    <property type="entry name" value="INNER MEMBRANE PROTEIN YBJJ"/>
    <property type="match status" value="1"/>
</dbReference>
<feature type="transmembrane region" description="Helical" evidence="5">
    <location>
        <begin position="106"/>
        <end position="126"/>
    </location>
</feature>
<protein>
    <submittedName>
        <fullName evidence="7">Fucose permease</fullName>
    </submittedName>
</protein>
<dbReference type="CDD" id="cd17393">
    <property type="entry name" value="MFS_MosC_like"/>
    <property type="match status" value="1"/>
</dbReference>
<feature type="transmembrane region" description="Helical" evidence="5">
    <location>
        <begin position="224"/>
        <end position="242"/>
    </location>
</feature>
<keyword evidence="4 5" id="KW-0472">Membrane</keyword>
<evidence type="ECO:0000256" key="2">
    <source>
        <dbReference type="ARBA" id="ARBA00022692"/>
    </source>
</evidence>
<evidence type="ECO:0000256" key="5">
    <source>
        <dbReference type="SAM" id="Phobius"/>
    </source>
</evidence>
<dbReference type="PROSITE" id="PS50850">
    <property type="entry name" value="MFS"/>
    <property type="match status" value="1"/>
</dbReference>
<feature type="transmembrane region" description="Helical" evidence="5">
    <location>
        <begin position="295"/>
        <end position="314"/>
    </location>
</feature>
<dbReference type="InterPro" id="IPR051788">
    <property type="entry name" value="MFS_Transporter"/>
</dbReference>
<gene>
    <name evidence="7" type="ORF">SAMN06272737_101174</name>
</gene>
<feature type="transmembrane region" description="Helical" evidence="5">
    <location>
        <begin position="21"/>
        <end position="38"/>
    </location>
</feature>
<feature type="transmembrane region" description="Helical" evidence="5">
    <location>
        <begin position="175"/>
        <end position="194"/>
    </location>
</feature>
<dbReference type="Proteomes" id="UP000198403">
    <property type="component" value="Unassembled WGS sequence"/>
</dbReference>
<sequence>MTGARVAEAATVPRRLRRARVAVAACFFLNAVFYANLVPRLPEIKADLGLSNASLGAALAALPLGALLAALSAAPLIRRFGSARVATSGLTVLGLCLWAVGLAPNWPALAAALLLTGALDAVVDVAQNAHGLRVQRLYRRSILNGFHGIWSIGAVSGGLLGSAAAGLGIPLAVHLGTSAVVFGVLALLALHTLLPGGDDADRDTTPQSAGAVTRDAPPEQARRGVVLTLAALAVLATCGAFVEDAGASWSALYLRTELAAGAATAGLGFVALQGAMTVGRLAGDRVVDRIGQRRVVQVGGALTAAGMGLALALPSVPSTLAGFALAGLGVATLIPAVYHAADELPGLRRGTGLAVINWLLRIGFLLSPPVIGVLADATSLRVALLAVVAAGLGAVLLGPVLPGRVLPGRTRRPLT</sequence>
<comment type="subcellular location">
    <subcellularLocation>
        <location evidence="1">Cell membrane</location>
        <topology evidence="1">Multi-pass membrane protein</topology>
    </subcellularLocation>
</comment>
<feature type="transmembrane region" description="Helical" evidence="5">
    <location>
        <begin position="262"/>
        <end position="283"/>
    </location>
</feature>
<dbReference type="RefSeq" id="WP_089334685.1">
    <property type="nucleotide sequence ID" value="NZ_FZNO01000001.1"/>
</dbReference>
<feature type="transmembrane region" description="Helical" evidence="5">
    <location>
        <begin position="320"/>
        <end position="341"/>
    </location>
</feature>
<evidence type="ECO:0000256" key="4">
    <source>
        <dbReference type="ARBA" id="ARBA00023136"/>
    </source>
</evidence>
<dbReference type="InterPro" id="IPR036259">
    <property type="entry name" value="MFS_trans_sf"/>
</dbReference>
<evidence type="ECO:0000256" key="1">
    <source>
        <dbReference type="ARBA" id="ARBA00004651"/>
    </source>
</evidence>